<dbReference type="Gene3D" id="1.10.287.130">
    <property type="match status" value="1"/>
</dbReference>
<evidence type="ECO:0000259" key="8">
    <source>
        <dbReference type="PROSITE" id="PS50109"/>
    </source>
</evidence>
<dbReference type="InterPro" id="IPR003661">
    <property type="entry name" value="HisK_dim/P_dom"/>
</dbReference>
<evidence type="ECO:0000256" key="2">
    <source>
        <dbReference type="ARBA" id="ARBA00004236"/>
    </source>
</evidence>
<keyword evidence="7" id="KW-0902">Two-component regulatory system</keyword>
<gene>
    <name evidence="9" type="ORF">BKA08_002384</name>
</gene>
<dbReference type="SMART" id="SM00387">
    <property type="entry name" value="HATPase_c"/>
    <property type="match status" value="1"/>
</dbReference>
<comment type="catalytic activity">
    <reaction evidence="1">
        <text>ATP + protein L-histidine = ADP + protein N-phospho-L-histidine.</text>
        <dbReference type="EC" id="2.7.13.3"/>
    </reaction>
</comment>
<evidence type="ECO:0000256" key="5">
    <source>
        <dbReference type="ARBA" id="ARBA00022679"/>
    </source>
</evidence>
<dbReference type="GO" id="GO:0000155">
    <property type="term" value="F:phosphorelay sensor kinase activity"/>
    <property type="evidence" value="ECO:0007669"/>
    <property type="project" value="InterPro"/>
</dbReference>
<dbReference type="SUPFAM" id="SSF55874">
    <property type="entry name" value="ATPase domain of HSP90 chaperone/DNA topoisomerase II/histidine kinase"/>
    <property type="match status" value="1"/>
</dbReference>
<dbReference type="SUPFAM" id="SSF55781">
    <property type="entry name" value="GAF domain-like"/>
    <property type="match status" value="1"/>
</dbReference>
<keyword evidence="10" id="KW-1185">Reference proteome</keyword>
<dbReference type="PRINTS" id="PR00344">
    <property type="entry name" value="BCTRLSENSOR"/>
</dbReference>
<dbReference type="InterPro" id="IPR036097">
    <property type="entry name" value="HisK_dim/P_sf"/>
</dbReference>
<dbReference type="EC" id="2.7.13.3" evidence="3"/>
<dbReference type="EMBL" id="JACCBE010000001">
    <property type="protein sequence ID" value="NYD58146.1"/>
    <property type="molecule type" value="Genomic_DNA"/>
</dbReference>
<dbReference type="PANTHER" id="PTHR43711:SF1">
    <property type="entry name" value="HISTIDINE KINASE 1"/>
    <property type="match status" value="1"/>
</dbReference>
<dbReference type="InterPro" id="IPR050736">
    <property type="entry name" value="Sensor_HK_Regulatory"/>
</dbReference>
<keyword evidence="5" id="KW-0808">Transferase</keyword>
<sequence>MSSTMEPALQEVAEDARPSAFGVRLAQQVLLAETELVAALEQLAEVVLEDPRVEVLAVALTTFSPTDPEQWFHLGERAWLRQWQRPGARCTVLPGGARDAQDALTMPWLSQRSRREAVVVRDAELLPPEAAQDAREMARCHVRATVSTAMLSGGSMFGSLSVGSEQPGDWSETLVADLRLLSAAFTARMAVQAAERSLADAIVRGDQASAVQQQFFAATGHELRTPISAVLGYAEVLQNDAEDLEGVLDPEQLAEFVTQVRKDTGVIVSAGEQLLAIVEDLLSTARLLGDGSRGPVVVSEAVQDVAHWVRTPAATAGVEVTCAIEPDLAVEATASGVRQVLTNLVGNAVAHNRPGGTVTVTAARTRGEAGEPRVRISVKDTGPGLTQRQLDQVFEPFVRFAEAGVRGTGLGLSLARSVAERDGGWLGVDSRPGEGSTFWVDLPAPPD</sequence>
<comment type="subcellular location">
    <subcellularLocation>
        <location evidence="2">Cell membrane</location>
    </subcellularLocation>
</comment>
<dbReference type="InterPro" id="IPR005467">
    <property type="entry name" value="His_kinase_dom"/>
</dbReference>
<protein>
    <recommendedName>
        <fullName evidence="3">histidine kinase</fullName>
        <ecNumber evidence="3">2.7.13.3</ecNumber>
    </recommendedName>
</protein>
<evidence type="ECO:0000256" key="7">
    <source>
        <dbReference type="ARBA" id="ARBA00023012"/>
    </source>
</evidence>
<dbReference type="Proteomes" id="UP000516957">
    <property type="component" value="Unassembled WGS sequence"/>
</dbReference>
<dbReference type="InterPro" id="IPR036890">
    <property type="entry name" value="HATPase_C_sf"/>
</dbReference>
<evidence type="ECO:0000313" key="10">
    <source>
        <dbReference type="Proteomes" id="UP000516957"/>
    </source>
</evidence>
<evidence type="ECO:0000256" key="4">
    <source>
        <dbReference type="ARBA" id="ARBA00022553"/>
    </source>
</evidence>
<dbReference type="PANTHER" id="PTHR43711">
    <property type="entry name" value="TWO-COMPONENT HISTIDINE KINASE"/>
    <property type="match status" value="1"/>
</dbReference>
<dbReference type="Gene3D" id="3.30.450.40">
    <property type="match status" value="1"/>
</dbReference>
<dbReference type="PROSITE" id="PS50109">
    <property type="entry name" value="HIS_KIN"/>
    <property type="match status" value="1"/>
</dbReference>
<dbReference type="Pfam" id="PF02518">
    <property type="entry name" value="HATPase_c"/>
    <property type="match status" value="1"/>
</dbReference>
<dbReference type="AlphaFoldDB" id="A0A7Y9JRE3"/>
<organism evidence="9 10">
    <name type="scientific">Nocardioides marinisabuli</name>
    <dbReference type="NCBI Taxonomy" id="419476"/>
    <lineage>
        <taxon>Bacteria</taxon>
        <taxon>Bacillati</taxon>
        <taxon>Actinomycetota</taxon>
        <taxon>Actinomycetes</taxon>
        <taxon>Propionibacteriales</taxon>
        <taxon>Nocardioidaceae</taxon>
        <taxon>Nocardioides</taxon>
    </lineage>
</organism>
<accession>A0A7Y9JRE3</accession>
<evidence type="ECO:0000256" key="6">
    <source>
        <dbReference type="ARBA" id="ARBA00022777"/>
    </source>
</evidence>
<feature type="domain" description="Histidine kinase" evidence="8">
    <location>
        <begin position="218"/>
        <end position="446"/>
    </location>
</feature>
<proteinExistence type="predicted"/>
<comment type="caution">
    <text evidence="9">The sequence shown here is derived from an EMBL/GenBank/DDBJ whole genome shotgun (WGS) entry which is preliminary data.</text>
</comment>
<evidence type="ECO:0000256" key="3">
    <source>
        <dbReference type="ARBA" id="ARBA00012438"/>
    </source>
</evidence>
<dbReference type="InterPro" id="IPR004358">
    <property type="entry name" value="Sig_transdc_His_kin-like_C"/>
</dbReference>
<name>A0A7Y9JRE3_9ACTN</name>
<keyword evidence="4" id="KW-0597">Phosphoprotein</keyword>
<dbReference type="InterPro" id="IPR003594">
    <property type="entry name" value="HATPase_dom"/>
</dbReference>
<evidence type="ECO:0000313" key="9">
    <source>
        <dbReference type="EMBL" id="NYD58146.1"/>
    </source>
</evidence>
<dbReference type="InterPro" id="IPR029016">
    <property type="entry name" value="GAF-like_dom_sf"/>
</dbReference>
<reference evidence="9 10" key="1">
    <citation type="submission" date="2020-07" db="EMBL/GenBank/DDBJ databases">
        <title>Sequencing the genomes of 1000 actinobacteria strains.</title>
        <authorList>
            <person name="Klenk H.-P."/>
        </authorList>
    </citation>
    <scope>NUCLEOTIDE SEQUENCE [LARGE SCALE GENOMIC DNA]</scope>
    <source>
        <strain evidence="9 10">DSM 18965</strain>
    </source>
</reference>
<dbReference type="GO" id="GO:0005886">
    <property type="term" value="C:plasma membrane"/>
    <property type="evidence" value="ECO:0007669"/>
    <property type="project" value="UniProtKB-SubCell"/>
</dbReference>
<dbReference type="RefSeq" id="WP_179615804.1">
    <property type="nucleotide sequence ID" value="NZ_CP059163.1"/>
</dbReference>
<dbReference type="SUPFAM" id="SSF47384">
    <property type="entry name" value="Homodimeric domain of signal transducing histidine kinase"/>
    <property type="match status" value="1"/>
</dbReference>
<dbReference type="SMART" id="SM00388">
    <property type="entry name" value="HisKA"/>
    <property type="match status" value="1"/>
</dbReference>
<evidence type="ECO:0000256" key="1">
    <source>
        <dbReference type="ARBA" id="ARBA00000085"/>
    </source>
</evidence>
<dbReference type="Gene3D" id="3.30.565.10">
    <property type="entry name" value="Histidine kinase-like ATPase, C-terminal domain"/>
    <property type="match status" value="1"/>
</dbReference>
<dbReference type="Pfam" id="PF00512">
    <property type="entry name" value="HisKA"/>
    <property type="match status" value="1"/>
</dbReference>
<keyword evidence="6 9" id="KW-0418">Kinase</keyword>
<dbReference type="CDD" id="cd00082">
    <property type="entry name" value="HisKA"/>
    <property type="match status" value="1"/>
</dbReference>